<dbReference type="PANTHER" id="PTHR43736">
    <property type="entry name" value="ADP-RIBOSE PYROPHOSPHATASE"/>
    <property type="match status" value="1"/>
</dbReference>
<feature type="domain" description="Nudix hydrolase" evidence="1">
    <location>
        <begin position="81"/>
        <end position="209"/>
    </location>
</feature>
<dbReference type="InterPro" id="IPR015797">
    <property type="entry name" value="NUDIX_hydrolase-like_dom_sf"/>
</dbReference>
<gene>
    <name evidence="2" type="ORF">UFOPK2958_00815</name>
</gene>
<sequence length="230" mass="25475">MTDSVGERHLLRWAESLAAIARTGLAFTESQYERERFEEVLKVAGDIRAHADEGALDGLDGEGHVANWMGQVQPGRAGYVTPKVAVGAAVMNDKGELLLIQRADSGVWLYPTGYCDVGYSAVEVVVKEVEEETGIEVEPIRLLGILDTLRHGTSRMPLYSMLFLCRQIGGELNPHPLECSDAGWFTRETLPSPIFGVERWGDDVFAAISGEKRDVFYDDLRSPIWRGDFS</sequence>
<dbReference type="SUPFAM" id="SSF55811">
    <property type="entry name" value="Nudix"/>
    <property type="match status" value="1"/>
</dbReference>
<evidence type="ECO:0000259" key="1">
    <source>
        <dbReference type="PROSITE" id="PS51462"/>
    </source>
</evidence>
<accession>A0A6J6WS02</accession>
<evidence type="ECO:0000313" key="2">
    <source>
        <dbReference type="EMBL" id="CAB4785628.1"/>
    </source>
</evidence>
<dbReference type="PANTHER" id="PTHR43736:SF1">
    <property type="entry name" value="DIHYDRONEOPTERIN TRIPHOSPHATE DIPHOSPHATASE"/>
    <property type="match status" value="1"/>
</dbReference>
<dbReference type="Pfam" id="PF00293">
    <property type="entry name" value="NUDIX"/>
    <property type="match status" value="1"/>
</dbReference>
<dbReference type="AlphaFoldDB" id="A0A6J6WS02"/>
<dbReference type="EMBL" id="CAFAAB010000083">
    <property type="protein sequence ID" value="CAB4785628.1"/>
    <property type="molecule type" value="Genomic_DNA"/>
</dbReference>
<reference evidence="2" key="1">
    <citation type="submission" date="2020-05" db="EMBL/GenBank/DDBJ databases">
        <authorList>
            <person name="Chiriac C."/>
            <person name="Salcher M."/>
            <person name="Ghai R."/>
            <person name="Kavagutti S V."/>
        </authorList>
    </citation>
    <scope>NUCLEOTIDE SEQUENCE</scope>
</reference>
<dbReference type="Gene3D" id="3.90.79.10">
    <property type="entry name" value="Nucleoside Triphosphate Pyrophosphohydrolase"/>
    <property type="match status" value="1"/>
</dbReference>
<dbReference type="Gene3D" id="6.10.250.1120">
    <property type="match status" value="1"/>
</dbReference>
<dbReference type="InterPro" id="IPR000086">
    <property type="entry name" value="NUDIX_hydrolase_dom"/>
</dbReference>
<dbReference type="PROSITE" id="PS51462">
    <property type="entry name" value="NUDIX"/>
    <property type="match status" value="1"/>
</dbReference>
<dbReference type="Pfam" id="PF12535">
    <property type="entry name" value="Nudix_N"/>
    <property type="match status" value="1"/>
</dbReference>
<protein>
    <submittedName>
        <fullName evidence="2">Unannotated protein</fullName>
    </submittedName>
</protein>
<proteinExistence type="predicted"/>
<dbReference type="InterPro" id="IPR059176">
    <property type="entry name" value="UDP-X_N"/>
</dbReference>
<organism evidence="2">
    <name type="scientific">freshwater metagenome</name>
    <dbReference type="NCBI Taxonomy" id="449393"/>
    <lineage>
        <taxon>unclassified sequences</taxon>
        <taxon>metagenomes</taxon>
        <taxon>ecological metagenomes</taxon>
    </lineage>
</organism>
<name>A0A6J6WS02_9ZZZZ</name>